<sequence>MGDPLNVALRLALYLDLMLLFGLAVFGLYSFRGKERVSGTLLHFGSLLAGTAAMGMLLSIAFFVVMTRNMSGAADWDELRPHIEMMLYETEIGYSWLTRMISLAVVVFAASQSKRWPTGSLWVATLAGSTALSTLAWTGHGAMDEGTQRFWHFAADILHLLAAGGWIGALAAFGLMLRIKGADSEQLVRVLSRALKGFETAGALIVGTIIVTGVANYLFIVGPTVTDVISSPYGVLLLVKIVLFAGMIGLATLNRFYLSPALERSLQAGDYSLAATALRKSVVLESTCAVVIVCLVAWLGTLSPSIEMAQG</sequence>
<feature type="domain" description="Copper resistance protein D" evidence="7">
    <location>
        <begin position="193"/>
        <end position="299"/>
    </location>
</feature>
<comment type="similarity">
    <text evidence="6">Belongs to the CopD family.</text>
</comment>
<evidence type="ECO:0000259" key="7">
    <source>
        <dbReference type="Pfam" id="PF05425"/>
    </source>
</evidence>
<dbReference type="GO" id="GO:0005886">
    <property type="term" value="C:plasma membrane"/>
    <property type="evidence" value="ECO:0007669"/>
    <property type="project" value="UniProtKB-SubCell"/>
</dbReference>
<gene>
    <name evidence="8" type="ORF">ACR52_21005</name>
</gene>
<comment type="subcellular location">
    <subcellularLocation>
        <location evidence="6">Cell inner membrane</location>
        <topology evidence="6">Multi-pass membrane protein</topology>
    </subcellularLocation>
    <subcellularLocation>
        <location evidence="1">Cell membrane</location>
        <topology evidence="1">Multi-pass membrane protein</topology>
    </subcellularLocation>
</comment>
<evidence type="ECO:0000256" key="4">
    <source>
        <dbReference type="ARBA" id="ARBA00022989"/>
    </source>
</evidence>
<dbReference type="PANTHER" id="PTHR34820:SF4">
    <property type="entry name" value="INNER MEMBRANE PROTEIN YEBZ"/>
    <property type="match status" value="1"/>
</dbReference>
<dbReference type="InterPro" id="IPR008457">
    <property type="entry name" value="Cu-R_CopD_dom"/>
</dbReference>
<keyword evidence="3 6" id="KW-0812">Transmembrane</keyword>
<feature type="transmembrane region" description="Helical" evidence="6">
    <location>
        <begin position="12"/>
        <end position="29"/>
    </location>
</feature>
<dbReference type="InterPro" id="IPR032694">
    <property type="entry name" value="CopC/D"/>
</dbReference>
<keyword evidence="6" id="KW-0997">Cell inner membrane</keyword>
<evidence type="ECO:0000256" key="6">
    <source>
        <dbReference type="RuleBase" id="RU369037"/>
    </source>
</evidence>
<feature type="transmembrane region" description="Helical" evidence="6">
    <location>
        <begin position="119"/>
        <end position="137"/>
    </location>
</feature>
<keyword evidence="4 6" id="KW-1133">Transmembrane helix</keyword>
<comment type="function">
    <text evidence="6">Involved in copper resistance.</text>
</comment>
<evidence type="ECO:0000256" key="5">
    <source>
        <dbReference type="ARBA" id="ARBA00023136"/>
    </source>
</evidence>
<comment type="caution">
    <text evidence="6">Lacks conserved residue(s) required for the propagation of feature annotation.</text>
</comment>
<dbReference type="GO" id="GO:0006825">
    <property type="term" value="P:copper ion transport"/>
    <property type="evidence" value="ECO:0007669"/>
    <property type="project" value="InterPro"/>
</dbReference>
<dbReference type="PANTHER" id="PTHR34820">
    <property type="entry name" value="INNER MEMBRANE PROTEIN YEBZ"/>
    <property type="match status" value="1"/>
</dbReference>
<keyword evidence="5 6" id="KW-0472">Membrane</keyword>
<feature type="transmembrane region" description="Helical" evidence="6">
    <location>
        <begin position="198"/>
        <end position="221"/>
    </location>
</feature>
<dbReference type="PATRIC" id="fig|1674920.3.peg.2604"/>
<dbReference type="RefSeq" id="WP_048728964.1">
    <property type="nucleotide sequence ID" value="NZ_LFMW01000013.1"/>
</dbReference>
<proteinExistence type="inferred from homology"/>
<protein>
    <recommendedName>
        <fullName evidence="6">Copper resistance protein D</fullName>
    </recommendedName>
</protein>
<keyword evidence="9" id="KW-1185">Reference proteome</keyword>
<dbReference type="AlphaFoldDB" id="A0A0J8FUC2"/>
<name>A0A0J8FUC2_9PSED</name>
<dbReference type="NCBIfam" id="NF033808">
    <property type="entry name" value="copper_CopD"/>
    <property type="match status" value="1"/>
</dbReference>
<feature type="transmembrane region" description="Helical" evidence="6">
    <location>
        <begin position="157"/>
        <end position="177"/>
    </location>
</feature>
<feature type="transmembrane region" description="Helical" evidence="6">
    <location>
        <begin position="41"/>
        <end position="66"/>
    </location>
</feature>
<feature type="transmembrane region" description="Helical" evidence="6">
    <location>
        <begin position="282"/>
        <end position="301"/>
    </location>
</feature>
<reference evidence="8 9" key="1">
    <citation type="submission" date="2015-06" db="EMBL/GenBank/DDBJ databases">
        <title>Draft genome sequence of an Antarctic Pseudomonas sp. strain KG01 with full potential for biotechnological applications.</title>
        <authorList>
            <person name="Pavlov M.S."/>
            <person name="Lira F."/>
            <person name="Martinez J.L."/>
            <person name="Marshall S.H."/>
        </authorList>
    </citation>
    <scope>NUCLEOTIDE SEQUENCE [LARGE SCALE GENOMIC DNA]</scope>
    <source>
        <strain evidence="8 9">KG01</strain>
    </source>
</reference>
<feature type="transmembrane region" description="Helical" evidence="6">
    <location>
        <begin position="233"/>
        <end position="257"/>
    </location>
</feature>
<dbReference type="Proteomes" id="UP000037551">
    <property type="component" value="Unassembled WGS sequence"/>
</dbReference>
<evidence type="ECO:0000256" key="3">
    <source>
        <dbReference type="ARBA" id="ARBA00022692"/>
    </source>
</evidence>
<comment type="caution">
    <text evidence="8">The sequence shown here is derived from an EMBL/GenBank/DDBJ whole genome shotgun (WGS) entry which is preliminary data.</text>
</comment>
<dbReference type="GO" id="GO:0046688">
    <property type="term" value="P:response to copper ion"/>
    <property type="evidence" value="ECO:0007669"/>
    <property type="project" value="UniProtKB-UniRule"/>
</dbReference>
<keyword evidence="2 6" id="KW-1003">Cell membrane</keyword>
<dbReference type="STRING" id="1674920.ACR52_21005"/>
<evidence type="ECO:0000313" key="8">
    <source>
        <dbReference type="EMBL" id="KMT53845.1"/>
    </source>
</evidence>
<evidence type="ECO:0000256" key="1">
    <source>
        <dbReference type="ARBA" id="ARBA00004651"/>
    </source>
</evidence>
<dbReference type="EMBL" id="LFMW01000013">
    <property type="protein sequence ID" value="KMT53845.1"/>
    <property type="molecule type" value="Genomic_DNA"/>
</dbReference>
<dbReference type="OrthoDB" id="6053803at2"/>
<evidence type="ECO:0000313" key="9">
    <source>
        <dbReference type="Proteomes" id="UP000037551"/>
    </source>
</evidence>
<evidence type="ECO:0000256" key="2">
    <source>
        <dbReference type="ARBA" id="ARBA00022475"/>
    </source>
</evidence>
<dbReference type="Pfam" id="PF05425">
    <property type="entry name" value="CopD"/>
    <property type="match status" value="1"/>
</dbReference>
<keyword evidence="6" id="KW-0186">Copper</keyword>
<organism evidence="8 9">
    <name type="scientific">Pseudomonas fildesensis</name>
    <dbReference type="NCBI Taxonomy" id="1674920"/>
    <lineage>
        <taxon>Bacteria</taxon>
        <taxon>Pseudomonadati</taxon>
        <taxon>Pseudomonadota</taxon>
        <taxon>Gammaproteobacteria</taxon>
        <taxon>Pseudomonadales</taxon>
        <taxon>Pseudomonadaceae</taxon>
        <taxon>Pseudomonas</taxon>
    </lineage>
</organism>
<accession>A0A0J8FUC2</accession>
<dbReference type="InterPro" id="IPR047689">
    <property type="entry name" value="CopD"/>
</dbReference>